<proteinExistence type="predicted"/>
<name>A0A1E3U725_9FIRM</name>
<accession>A0A1E3U725</accession>
<reference evidence="2 4" key="1">
    <citation type="submission" date="2016-08" db="EMBL/GenBank/DDBJ databases">
        <title>Characterization of Isolates of Eisenbergiella tayi Derived from Blood Cultures, Using Whole Genome Sequencing.</title>
        <authorList>
            <person name="Bernier A.-M."/>
            <person name="Burdz T."/>
            <person name="Wiebe D."/>
            <person name="Bernard K."/>
        </authorList>
    </citation>
    <scope>NUCLEOTIDE SEQUENCE [LARGE SCALE GENOMIC DNA]</scope>
    <source>
        <strain evidence="2 4">NML120146</strain>
    </source>
</reference>
<comment type="caution">
    <text evidence="1">The sequence shown here is derived from an EMBL/GenBank/DDBJ whole genome shotgun (WGS) entry which is preliminary data.</text>
</comment>
<evidence type="ECO:0000313" key="2">
    <source>
        <dbReference type="EMBL" id="ODR60786.1"/>
    </source>
</evidence>
<protein>
    <submittedName>
        <fullName evidence="1">Uncharacterized protein</fullName>
    </submittedName>
</protein>
<evidence type="ECO:0000313" key="4">
    <source>
        <dbReference type="Proteomes" id="UP000094869"/>
    </source>
</evidence>
<evidence type="ECO:0000313" key="1">
    <source>
        <dbReference type="EMBL" id="ODR39783.1"/>
    </source>
</evidence>
<dbReference type="AlphaFoldDB" id="A0A1E3U725"/>
<gene>
    <name evidence="1" type="ORF">BEI59_33005</name>
    <name evidence="2" type="ORF">BEI63_03470</name>
</gene>
<reference evidence="1 3" key="2">
    <citation type="submission" date="2016-08" db="EMBL/GenBank/DDBJ databases">
        <authorList>
            <person name="Seilhamer J.J."/>
        </authorList>
    </citation>
    <scope>NUCLEOTIDE SEQUENCE [LARGE SCALE GENOMIC DNA]</scope>
    <source>
        <strain evidence="1 3">NML150140-1</strain>
    </source>
</reference>
<dbReference type="EMBL" id="MEHD01000009">
    <property type="protein sequence ID" value="ODR60786.1"/>
    <property type="molecule type" value="Genomic_DNA"/>
</dbReference>
<dbReference type="Proteomes" id="UP000094869">
    <property type="component" value="Unassembled WGS sequence"/>
</dbReference>
<dbReference type="EMBL" id="MEHA01000042">
    <property type="protein sequence ID" value="ODR39783.1"/>
    <property type="molecule type" value="Genomic_DNA"/>
</dbReference>
<sequence length="62" mass="7217">MIKPISRNAADEIIILFFLSFVQFREYFGMNCSKWKIAEYSCDTIDTASDRPYNRGNKNSLS</sequence>
<keyword evidence="4" id="KW-1185">Reference proteome</keyword>
<organism evidence="1 3">
    <name type="scientific">Eisenbergiella tayi</name>
    <dbReference type="NCBI Taxonomy" id="1432052"/>
    <lineage>
        <taxon>Bacteria</taxon>
        <taxon>Bacillati</taxon>
        <taxon>Bacillota</taxon>
        <taxon>Clostridia</taxon>
        <taxon>Lachnospirales</taxon>
        <taxon>Lachnospiraceae</taxon>
        <taxon>Eisenbergiella</taxon>
    </lineage>
</organism>
<dbReference type="Proteomes" id="UP000094271">
    <property type="component" value="Unassembled WGS sequence"/>
</dbReference>
<evidence type="ECO:0000313" key="3">
    <source>
        <dbReference type="Proteomes" id="UP000094271"/>
    </source>
</evidence>